<sequence>MRNWWLCTACFFLVTGCSVSEPDTYVVNIFQGEGEDWSAELHVIEYADPERKPKDRVLLSANENLTAPVEVSFADTDVREMVELENGEGEVLLEGLETLLRKKQAGVDMLIRWEGGEETIRLTYETQVRGDARFLPGD</sequence>
<evidence type="ECO:0000313" key="1">
    <source>
        <dbReference type="EMBL" id="MDR6227389.1"/>
    </source>
</evidence>
<dbReference type="EMBL" id="JAVDQG010000009">
    <property type="protein sequence ID" value="MDR6227389.1"/>
    <property type="molecule type" value="Genomic_DNA"/>
</dbReference>
<reference evidence="1 2" key="1">
    <citation type="submission" date="2023-07" db="EMBL/GenBank/DDBJ databases">
        <title>Genomic Encyclopedia of Type Strains, Phase IV (KMG-IV): sequencing the most valuable type-strain genomes for metagenomic binning, comparative biology and taxonomic classification.</title>
        <authorList>
            <person name="Goeker M."/>
        </authorList>
    </citation>
    <scope>NUCLEOTIDE SEQUENCE [LARGE SCALE GENOMIC DNA]</scope>
    <source>
        <strain evidence="1 2">DSM 45903</strain>
    </source>
</reference>
<comment type="caution">
    <text evidence="1">The sequence shown here is derived from an EMBL/GenBank/DDBJ whole genome shotgun (WGS) entry which is preliminary data.</text>
</comment>
<organism evidence="1 2">
    <name type="scientific">Desmospora profundinema</name>
    <dbReference type="NCBI Taxonomy" id="1571184"/>
    <lineage>
        <taxon>Bacteria</taxon>
        <taxon>Bacillati</taxon>
        <taxon>Bacillota</taxon>
        <taxon>Bacilli</taxon>
        <taxon>Bacillales</taxon>
        <taxon>Thermoactinomycetaceae</taxon>
        <taxon>Desmospora</taxon>
    </lineage>
</organism>
<gene>
    <name evidence="1" type="ORF">JOE21_003404</name>
</gene>
<protein>
    <submittedName>
        <fullName evidence="1">Uncharacterized protein</fullName>
    </submittedName>
</protein>
<proteinExistence type="predicted"/>
<keyword evidence="2" id="KW-1185">Reference proteome</keyword>
<dbReference type="Proteomes" id="UP001185012">
    <property type="component" value="Unassembled WGS sequence"/>
</dbReference>
<name>A0ABU1IRH1_9BACL</name>
<dbReference type="PROSITE" id="PS51257">
    <property type="entry name" value="PROKAR_LIPOPROTEIN"/>
    <property type="match status" value="1"/>
</dbReference>
<dbReference type="RefSeq" id="WP_309868404.1">
    <property type="nucleotide sequence ID" value="NZ_JAVDQG010000009.1"/>
</dbReference>
<accession>A0ABU1IRH1</accession>
<evidence type="ECO:0000313" key="2">
    <source>
        <dbReference type="Proteomes" id="UP001185012"/>
    </source>
</evidence>